<reference evidence="5 6" key="1">
    <citation type="submission" date="2017-03" db="EMBL/GenBank/DDBJ databases">
        <authorList>
            <person name="Afonso C.L."/>
            <person name="Miller P.J."/>
            <person name="Scott M.A."/>
            <person name="Spackman E."/>
            <person name="Goraichik I."/>
            <person name="Dimitrov K.M."/>
            <person name="Suarez D.L."/>
            <person name="Swayne D.E."/>
        </authorList>
    </citation>
    <scope>NUCLEOTIDE SEQUENCE [LARGE SCALE GENOMIC DNA]</scope>
    <source>
        <strain evidence="5 6">CECT 7691</strain>
    </source>
</reference>
<dbReference type="NCBIfam" id="NF010039">
    <property type="entry name" value="PRK13515.1"/>
    <property type="match status" value="1"/>
</dbReference>
<dbReference type="GO" id="GO:0042398">
    <property type="term" value="P:modified amino acid biosynthetic process"/>
    <property type="evidence" value="ECO:0007669"/>
    <property type="project" value="InterPro"/>
</dbReference>
<dbReference type="Pfam" id="PF04107">
    <property type="entry name" value="GCS2"/>
    <property type="match status" value="1"/>
</dbReference>
<dbReference type="InterPro" id="IPR014746">
    <property type="entry name" value="Gln_synth/guanido_kin_cat_dom"/>
</dbReference>
<dbReference type="InParanoid" id="A0A1Y5SD89"/>
<keyword evidence="1 4" id="KW-0436">Ligase</keyword>
<dbReference type="EC" id="6.3.2.2" evidence="4"/>
<accession>A0A1Y5SD89</accession>
<dbReference type="GO" id="GO:0005524">
    <property type="term" value="F:ATP binding"/>
    <property type="evidence" value="ECO:0007669"/>
    <property type="project" value="UniProtKB-KW"/>
</dbReference>
<keyword evidence="2 4" id="KW-0547">Nucleotide-binding</keyword>
<gene>
    <name evidence="5" type="primary">ybdK</name>
    <name evidence="5" type="ORF">OCH7691_01399</name>
</gene>
<comment type="function">
    <text evidence="4">ATP-dependent carboxylate-amine ligase which exhibits weak glutamate--cysteine ligase activity.</text>
</comment>
<evidence type="ECO:0000313" key="6">
    <source>
        <dbReference type="Proteomes" id="UP000193200"/>
    </source>
</evidence>
<evidence type="ECO:0000256" key="3">
    <source>
        <dbReference type="ARBA" id="ARBA00022840"/>
    </source>
</evidence>
<dbReference type="InterPro" id="IPR011793">
    <property type="entry name" value="YbdK"/>
</dbReference>
<dbReference type="AlphaFoldDB" id="A0A1Y5SD89"/>
<dbReference type="Proteomes" id="UP000193200">
    <property type="component" value="Unassembled WGS sequence"/>
</dbReference>
<evidence type="ECO:0000256" key="1">
    <source>
        <dbReference type="ARBA" id="ARBA00022598"/>
    </source>
</evidence>
<dbReference type="HAMAP" id="MF_01609">
    <property type="entry name" value="Glu_cys_ligase_2"/>
    <property type="match status" value="1"/>
</dbReference>
<evidence type="ECO:0000313" key="5">
    <source>
        <dbReference type="EMBL" id="SLN35289.1"/>
    </source>
</evidence>
<proteinExistence type="inferred from homology"/>
<dbReference type="GO" id="GO:0004357">
    <property type="term" value="F:glutamate-cysteine ligase activity"/>
    <property type="evidence" value="ECO:0007669"/>
    <property type="project" value="UniProtKB-EC"/>
</dbReference>
<name>A0A1Y5SD89_9PROT</name>
<dbReference type="FunCoup" id="A0A1Y5SD89">
    <property type="interactions" value="72"/>
</dbReference>
<organism evidence="5 6">
    <name type="scientific">Oceanibacterium hippocampi</name>
    <dbReference type="NCBI Taxonomy" id="745714"/>
    <lineage>
        <taxon>Bacteria</taxon>
        <taxon>Pseudomonadati</taxon>
        <taxon>Pseudomonadota</taxon>
        <taxon>Alphaproteobacteria</taxon>
        <taxon>Sneathiellales</taxon>
        <taxon>Sneathiellaceae</taxon>
        <taxon>Oceanibacterium</taxon>
    </lineage>
</organism>
<dbReference type="PANTHER" id="PTHR36510">
    <property type="entry name" value="GLUTAMATE--CYSTEINE LIGASE 2-RELATED"/>
    <property type="match status" value="1"/>
</dbReference>
<evidence type="ECO:0000256" key="4">
    <source>
        <dbReference type="HAMAP-Rule" id="MF_01609"/>
    </source>
</evidence>
<dbReference type="InterPro" id="IPR050141">
    <property type="entry name" value="GCL_type2/YbdK_subfam"/>
</dbReference>
<dbReference type="PANTHER" id="PTHR36510:SF1">
    <property type="entry name" value="GLUTAMATE--CYSTEINE LIGASE 2-RELATED"/>
    <property type="match status" value="1"/>
</dbReference>
<dbReference type="NCBIfam" id="TIGR02050">
    <property type="entry name" value="gshA_cyan_rel"/>
    <property type="match status" value="1"/>
</dbReference>
<dbReference type="EMBL" id="FWFR01000001">
    <property type="protein sequence ID" value="SLN35289.1"/>
    <property type="molecule type" value="Genomic_DNA"/>
</dbReference>
<dbReference type="InterPro" id="IPR006336">
    <property type="entry name" value="GCS2"/>
</dbReference>
<keyword evidence="3 4" id="KW-0067">ATP-binding</keyword>
<dbReference type="SUPFAM" id="SSF55931">
    <property type="entry name" value="Glutamine synthetase/guanido kinase"/>
    <property type="match status" value="1"/>
</dbReference>
<evidence type="ECO:0000256" key="2">
    <source>
        <dbReference type="ARBA" id="ARBA00022741"/>
    </source>
</evidence>
<protein>
    <recommendedName>
        <fullName evidence="4">Putative glutamate--cysteine ligase 2</fullName>
        <ecNumber evidence="4">6.3.2.2</ecNumber>
    </recommendedName>
    <alternativeName>
        <fullName evidence="4">Gamma-glutamylcysteine synthetase 2</fullName>
        <shortName evidence="4">GCS 2</shortName>
        <shortName evidence="4">Gamma-GCS 2</shortName>
    </alternativeName>
</protein>
<dbReference type="OrthoDB" id="9769628at2"/>
<sequence>MGRGVSEPAWTVGIEEEYLIVDPDSRNLAADPPESIWGECERRLAGQQVSPEFLRSQIEIGTPVCANIGEARESLVHLRRTVAEVVGEHGLALIAASTHPFAEWDHQKHTGKARYDEIARDLQAVVRRLLICGMHVHVGIDNKDLRIDLMNQVVYFLPHLLALSTSSPFWRGQETGLRSYRLTVFDALPRTGFPDQFGSFSEYQRLVDTLVEAGCIEDGTKLWWDVRPSARYPTIEMRIADVCTRVEDALTVAALFVCLLRMLYRLRRRNQRWRVYPPSLIAENRWLAQRHGETAGLIDFGLPSKVPFADLLEEIIDLVAEDAEHLGCTKEVLHAREIVRRGTSAGRQLVVYQEAKAAGADQAEALRAVVDMLIRETLAVGD</sequence>
<dbReference type="RefSeq" id="WP_139839564.1">
    <property type="nucleotide sequence ID" value="NZ_FWFR01000001.1"/>
</dbReference>
<comment type="catalytic activity">
    <reaction evidence="4">
        <text>L-cysteine + L-glutamate + ATP = gamma-L-glutamyl-L-cysteine + ADP + phosphate + H(+)</text>
        <dbReference type="Rhea" id="RHEA:13285"/>
        <dbReference type="ChEBI" id="CHEBI:15378"/>
        <dbReference type="ChEBI" id="CHEBI:29985"/>
        <dbReference type="ChEBI" id="CHEBI:30616"/>
        <dbReference type="ChEBI" id="CHEBI:35235"/>
        <dbReference type="ChEBI" id="CHEBI:43474"/>
        <dbReference type="ChEBI" id="CHEBI:58173"/>
        <dbReference type="ChEBI" id="CHEBI:456216"/>
        <dbReference type="EC" id="6.3.2.2"/>
    </reaction>
</comment>
<dbReference type="Gene3D" id="3.30.590.20">
    <property type="match status" value="1"/>
</dbReference>
<comment type="similarity">
    <text evidence="4">Belongs to the glutamate--cysteine ligase type 2 family. YbdK subfamily.</text>
</comment>
<keyword evidence="6" id="KW-1185">Reference proteome</keyword>